<comment type="caution">
    <text evidence="9">The sequence shown here is derived from an EMBL/GenBank/DDBJ whole genome shotgun (WGS) entry which is preliminary data.</text>
</comment>
<keyword evidence="10" id="KW-1185">Reference proteome</keyword>
<dbReference type="GO" id="GO:0046872">
    <property type="term" value="F:metal ion binding"/>
    <property type="evidence" value="ECO:0007669"/>
    <property type="project" value="UniProtKB-KW"/>
</dbReference>
<evidence type="ECO:0000256" key="2">
    <source>
        <dbReference type="ARBA" id="ARBA00022617"/>
    </source>
</evidence>
<evidence type="ECO:0000256" key="1">
    <source>
        <dbReference type="ARBA" id="ARBA00022448"/>
    </source>
</evidence>
<dbReference type="PANTHER" id="PTHR33751">
    <property type="entry name" value="CBB3-TYPE CYTOCHROME C OXIDASE SUBUNIT FIXP"/>
    <property type="match status" value="1"/>
</dbReference>
<dbReference type="Pfam" id="PF00034">
    <property type="entry name" value="Cytochrom_C"/>
    <property type="match status" value="1"/>
</dbReference>
<dbReference type="InterPro" id="IPR009056">
    <property type="entry name" value="Cyt_c-like_dom"/>
</dbReference>
<evidence type="ECO:0000256" key="5">
    <source>
        <dbReference type="ARBA" id="ARBA00023004"/>
    </source>
</evidence>
<feature type="signal peptide" evidence="7">
    <location>
        <begin position="1"/>
        <end position="23"/>
    </location>
</feature>
<sequence length="109" mass="11631">MTRWVAAGLSAALLLATASAAVADPVAGKRKAAQCQVCHGFDGMGTNPEVPNIGGESEIYLIKQLRAFRDGTREDRMMSLVAKNLSDGDIRDLADYYGAIEITATVPQF</sequence>
<gene>
    <name evidence="9" type="ORF">JCR33_17900</name>
</gene>
<dbReference type="InterPro" id="IPR036909">
    <property type="entry name" value="Cyt_c-like_dom_sf"/>
</dbReference>
<keyword evidence="1" id="KW-0813">Transport</keyword>
<dbReference type="Proteomes" id="UP000609531">
    <property type="component" value="Unassembled WGS sequence"/>
</dbReference>
<evidence type="ECO:0000259" key="8">
    <source>
        <dbReference type="PROSITE" id="PS51007"/>
    </source>
</evidence>
<dbReference type="EMBL" id="JAEKJA010000018">
    <property type="protein sequence ID" value="MBJ3777584.1"/>
    <property type="molecule type" value="Genomic_DNA"/>
</dbReference>
<name>A0A934MMU0_9HYPH</name>
<dbReference type="AlphaFoldDB" id="A0A934MMU0"/>
<dbReference type="Gene3D" id="1.10.760.10">
    <property type="entry name" value="Cytochrome c-like domain"/>
    <property type="match status" value="1"/>
</dbReference>
<evidence type="ECO:0000313" key="10">
    <source>
        <dbReference type="Proteomes" id="UP000609531"/>
    </source>
</evidence>
<dbReference type="PANTHER" id="PTHR33751:SF9">
    <property type="entry name" value="CYTOCHROME C4"/>
    <property type="match status" value="1"/>
</dbReference>
<organism evidence="9 10">
    <name type="scientific">Acuticoccus mangrovi</name>
    <dbReference type="NCBI Taxonomy" id="2796142"/>
    <lineage>
        <taxon>Bacteria</taxon>
        <taxon>Pseudomonadati</taxon>
        <taxon>Pseudomonadota</taxon>
        <taxon>Alphaproteobacteria</taxon>
        <taxon>Hyphomicrobiales</taxon>
        <taxon>Amorphaceae</taxon>
        <taxon>Acuticoccus</taxon>
    </lineage>
</organism>
<feature type="domain" description="Cytochrome c" evidence="8">
    <location>
        <begin position="23"/>
        <end position="101"/>
    </location>
</feature>
<dbReference type="InterPro" id="IPR050597">
    <property type="entry name" value="Cytochrome_c_Oxidase_Subunit"/>
</dbReference>
<dbReference type="RefSeq" id="WP_198883492.1">
    <property type="nucleotide sequence ID" value="NZ_JAEKJA010000018.1"/>
</dbReference>
<evidence type="ECO:0000256" key="7">
    <source>
        <dbReference type="SAM" id="SignalP"/>
    </source>
</evidence>
<evidence type="ECO:0000313" key="9">
    <source>
        <dbReference type="EMBL" id="MBJ3777584.1"/>
    </source>
</evidence>
<evidence type="ECO:0000256" key="3">
    <source>
        <dbReference type="ARBA" id="ARBA00022723"/>
    </source>
</evidence>
<feature type="chain" id="PRO_5036861123" evidence="7">
    <location>
        <begin position="24"/>
        <end position="109"/>
    </location>
</feature>
<keyword evidence="5 6" id="KW-0408">Iron</keyword>
<evidence type="ECO:0000256" key="6">
    <source>
        <dbReference type="PROSITE-ProRule" id="PRU00433"/>
    </source>
</evidence>
<dbReference type="GO" id="GO:0020037">
    <property type="term" value="F:heme binding"/>
    <property type="evidence" value="ECO:0007669"/>
    <property type="project" value="InterPro"/>
</dbReference>
<protein>
    <submittedName>
        <fullName evidence="9">Cytochrome c</fullName>
    </submittedName>
</protein>
<reference evidence="9" key="1">
    <citation type="submission" date="2020-12" db="EMBL/GenBank/DDBJ databases">
        <title>Bacterial taxonomy.</title>
        <authorList>
            <person name="Pan X."/>
        </authorList>
    </citation>
    <scope>NUCLEOTIDE SEQUENCE</scope>
    <source>
        <strain evidence="9">B2012</strain>
    </source>
</reference>
<dbReference type="SUPFAM" id="SSF46626">
    <property type="entry name" value="Cytochrome c"/>
    <property type="match status" value="1"/>
</dbReference>
<proteinExistence type="predicted"/>
<keyword evidence="7" id="KW-0732">Signal</keyword>
<dbReference type="GO" id="GO:0009055">
    <property type="term" value="F:electron transfer activity"/>
    <property type="evidence" value="ECO:0007669"/>
    <property type="project" value="InterPro"/>
</dbReference>
<keyword evidence="3 6" id="KW-0479">Metal-binding</keyword>
<accession>A0A934MMU0</accession>
<keyword evidence="4" id="KW-0249">Electron transport</keyword>
<dbReference type="PROSITE" id="PS51007">
    <property type="entry name" value="CYTC"/>
    <property type="match status" value="1"/>
</dbReference>
<keyword evidence="2 6" id="KW-0349">Heme</keyword>
<evidence type="ECO:0000256" key="4">
    <source>
        <dbReference type="ARBA" id="ARBA00022982"/>
    </source>
</evidence>